<feature type="transmembrane region" description="Helical" evidence="8">
    <location>
        <begin position="71"/>
        <end position="93"/>
    </location>
</feature>
<evidence type="ECO:0000313" key="11">
    <source>
        <dbReference type="EMBL" id="EHP70165.1"/>
    </source>
</evidence>
<dbReference type="InterPro" id="IPR058533">
    <property type="entry name" value="Cation_efflux_TM"/>
</dbReference>
<evidence type="ECO:0000259" key="10">
    <source>
        <dbReference type="Pfam" id="PF16916"/>
    </source>
</evidence>
<protein>
    <submittedName>
        <fullName evidence="11">Cation diffusion facilitator family transporter</fullName>
    </submittedName>
</protein>
<dbReference type="InterPro" id="IPR036837">
    <property type="entry name" value="Cation_efflux_CTD_sf"/>
</dbReference>
<keyword evidence="3" id="KW-0813">Transport</keyword>
<dbReference type="SUPFAM" id="SSF161111">
    <property type="entry name" value="Cation efflux protein transmembrane domain-like"/>
    <property type="match status" value="1"/>
</dbReference>
<dbReference type="Gene3D" id="1.20.1510.10">
    <property type="entry name" value="Cation efflux protein transmembrane domain"/>
    <property type="match status" value="1"/>
</dbReference>
<proteinExistence type="inferred from homology"/>
<evidence type="ECO:0000313" key="12">
    <source>
        <dbReference type="Proteomes" id="UP000003980"/>
    </source>
</evidence>
<dbReference type="RefSeq" id="WP_009070646.1">
    <property type="nucleotide sequence ID" value="NZ_JH597761.1"/>
</dbReference>
<reference evidence="11 12" key="1">
    <citation type="submission" date="2012-01" db="EMBL/GenBank/DDBJ databases">
        <title>Improved High-Quality Draft sequence of Metallosphaera yellowstonensis MK1.</title>
        <authorList>
            <consortium name="US DOE Joint Genome Institute"/>
            <person name="Lucas S."/>
            <person name="Han J."/>
            <person name="Cheng J.-F."/>
            <person name="Goodwin L."/>
            <person name="Pitluck S."/>
            <person name="Peters L."/>
            <person name="Teshima H."/>
            <person name="Detter J.C."/>
            <person name="Han C."/>
            <person name="Tapia R."/>
            <person name="Land M."/>
            <person name="Hauser L."/>
            <person name="Kyrpides N."/>
            <person name="Kozubal M."/>
            <person name="Macur R.E."/>
            <person name="Jay Z."/>
            <person name="Inskeep W."/>
            <person name="Woyke T."/>
        </authorList>
    </citation>
    <scope>NUCLEOTIDE SEQUENCE [LARGE SCALE GENOMIC DNA]</scope>
    <source>
        <strain evidence="11 12">MK1</strain>
    </source>
</reference>
<dbReference type="NCBIfam" id="TIGR01297">
    <property type="entry name" value="CDF"/>
    <property type="match status" value="1"/>
</dbReference>
<dbReference type="HOGENOM" id="CLU_013430_0_4_2"/>
<feature type="domain" description="Cation efflux protein transmembrane" evidence="9">
    <location>
        <begin position="10"/>
        <end position="186"/>
    </location>
</feature>
<evidence type="ECO:0000256" key="6">
    <source>
        <dbReference type="ARBA" id="ARBA00022989"/>
    </source>
</evidence>
<dbReference type="eggNOG" id="arCOG01477">
    <property type="taxonomic scope" value="Archaea"/>
</dbReference>
<accession>H2C1P4</accession>
<keyword evidence="7 8" id="KW-0472">Membrane</keyword>
<dbReference type="PANTHER" id="PTHR45820:SF4">
    <property type="entry name" value="ZINC TRANSPORTER 63C, ISOFORM F"/>
    <property type="match status" value="1"/>
</dbReference>
<dbReference type="STRING" id="671065.MetMK1DRAFT_00006670"/>
<dbReference type="Pfam" id="PF16916">
    <property type="entry name" value="ZT_dimer"/>
    <property type="match status" value="1"/>
</dbReference>
<dbReference type="GO" id="GO:0005385">
    <property type="term" value="F:zinc ion transmembrane transporter activity"/>
    <property type="evidence" value="ECO:0007669"/>
    <property type="project" value="TreeGrafter"/>
</dbReference>
<evidence type="ECO:0000256" key="2">
    <source>
        <dbReference type="ARBA" id="ARBA00008873"/>
    </source>
</evidence>
<dbReference type="InterPro" id="IPR027469">
    <property type="entry name" value="Cation_efflux_TMD_sf"/>
</dbReference>
<evidence type="ECO:0000256" key="8">
    <source>
        <dbReference type="SAM" id="Phobius"/>
    </source>
</evidence>
<evidence type="ECO:0000256" key="1">
    <source>
        <dbReference type="ARBA" id="ARBA00004141"/>
    </source>
</evidence>
<keyword evidence="6 8" id="KW-1133">Transmembrane helix</keyword>
<dbReference type="GO" id="GO:0006882">
    <property type="term" value="P:intracellular zinc ion homeostasis"/>
    <property type="evidence" value="ECO:0007669"/>
    <property type="project" value="TreeGrafter"/>
</dbReference>
<evidence type="ECO:0000256" key="4">
    <source>
        <dbReference type="ARBA" id="ARBA00022692"/>
    </source>
</evidence>
<feature type="transmembrane region" description="Helical" evidence="8">
    <location>
        <begin position="138"/>
        <end position="158"/>
    </location>
</feature>
<evidence type="ECO:0000256" key="5">
    <source>
        <dbReference type="ARBA" id="ARBA00022833"/>
    </source>
</evidence>
<dbReference type="GO" id="GO:0016020">
    <property type="term" value="C:membrane"/>
    <property type="evidence" value="ECO:0007669"/>
    <property type="project" value="UniProtKB-SubCell"/>
</dbReference>
<keyword evidence="12" id="KW-1185">Reference proteome</keyword>
<dbReference type="Pfam" id="PF01545">
    <property type="entry name" value="Cation_efflux"/>
    <property type="match status" value="1"/>
</dbReference>
<dbReference type="AlphaFoldDB" id="H2C1P4"/>
<feature type="transmembrane region" description="Helical" evidence="8">
    <location>
        <begin position="99"/>
        <end position="118"/>
    </location>
</feature>
<gene>
    <name evidence="11" type="ORF">MetMK1DRAFT_00006670</name>
</gene>
<organism evidence="11 12">
    <name type="scientific">Metallosphaera yellowstonensis MK1</name>
    <dbReference type="NCBI Taxonomy" id="671065"/>
    <lineage>
        <taxon>Archaea</taxon>
        <taxon>Thermoproteota</taxon>
        <taxon>Thermoprotei</taxon>
        <taxon>Sulfolobales</taxon>
        <taxon>Sulfolobaceae</taxon>
        <taxon>Metallosphaera</taxon>
    </lineage>
</organism>
<dbReference type="InterPro" id="IPR027470">
    <property type="entry name" value="Cation_efflux_CTD"/>
</dbReference>
<evidence type="ECO:0000256" key="3">
    <source>
        <dbReference type="ARBA" id="ARBA00022448"/>
    </source>
</evidence>
<sequence length="268" mass="30124">MKRYFLPFWLIFGLNSLLSIYSGSATMISETVHSLLDALVITFSMYAMKLVNVKDSRFTYGLHRLEIVSSLANVATVVVGSIIVSLISLLYLIEGMRDQPVILTFASVIAFSLSLLPLSKRDETTRSGVWLHAVQDSLAYLIGILTGVIIIATGWYFIDPVSSLVIVSIMVLTSIKSMKGSLYVIMEGSPLDIEEMESELRKEIPGIHHIHVWDICNHLRVATLHVEEQSNVTLKELDEKRVKIEKLLGERFNINHVTIQFESEAERS</sequence>
<comment type="similarity">
    <text evidence="2">Belongs to the cation diffusion facilitator (CDF) transporter (TC 2.A.4) family. SLC30A subfamily.</text>
</comment>
<dbReference type="InterPro" id="IPR002524">
    <property type="entry name" value="Cation_efflux"/>
</dbReference>
<dbReference type="Proteomes" id="UP000003980">
    <property type="component" value="Unassembled WGS sequence"/>
</dbReference>
<keyword evidence="5" id="KW-0862">Zinc</keyword>
<evidence type="ECO:0000259" key="9">
    <source>
        <dbReference type="Pfam" id="PF01545"/>
    </source>
</evidence>
<dbReference type="PANTHER" id="PTHR45820">
    <property type="entry name" value="FI23527P1"/>
    <property type="match status" value="1"/>
</dbReference>
<evidence type="ECO:0000256" key="7">
    <source>
        <dbReference type="ARBA" id="ARBA00023136"/>
    </source>
</evidence>
<dbReference type="EMBL" id="JH597761">
    <property type="protein sequence ID" value="EHP70165.1"/>
    <property type="molecule type" value="Genomic_DNA"/>
</dbReference>
<name>H2C1P4_9CREN</name>
<comment type="subcellular location">
    <subcellularLocation>
        <location evidence="1">Membrane</location>
        <topology evidence="1">Multi-pass membrane protein</topology>
    </subcellularLocation>
</comment>
<feature type="transmembrane region" description="Helical" evidence="8">
    <location>
        <begin position="164"/>
        <end position="186"/>
    </location>
</feature>
<keyword evidence="4 8" id="KW-0812">Transmembrane</keyword>
<feature type="domain" description="Cation efflux protein cytoplasmic" evidence="10">
    <location>
        <begin position="202"/>
        <end position="263"/>
    </location>
</feature>
<dbReference type="SUPFAM" id="SSF160240">
    <property type="entry name" value="Cation efflux protein cytoplasmic domain-like"/>
    <property type="match status" value="1"/>
</dbReference>